<sequence length="90" mass="9517">MPLWVSPESDAGSEASVNQELHQPSRPAAPIDGSASTMASFASMVFTFLPVSVFLTRGVSGFTTSYGLLAHSTIVFKAPTLTIIKSLNQD</sequence>
<keyword evidence="4" id="KW-1185">Reference proteome</keyword>
<evidence type="ECO:0000256" key="2">
    <source>
        <dbReference type="SAM" id="Phobius"/>
    </source>
</evidence>
<proteinExistence type="predicted"/>
<dbReference type="EMBL" id="DF973605">
    <property type="protein sequence ID" value="GAU35809.1"/>
    <property type="molecule type" value="Genomic_DNA"/>
</dbReference>
<name>A0A2Z6NW91_TRISU</name>
<keyword evidence="2" id="KW-1133">Transmembrane helix</keyword>
<dbReference type="Proteomes" id="UP000242715">
    <property type="component" value="Unassembled WGS sequence"/>
</dbReference>
<organism evidence="3 4">
    <name type="scientific">Trifolium subterraneum</name>
    <name type="common">Subterranean clover</name>
    <dbReference type="NCBI Taxonomy" id="3900"/>
    <lineage>
        <taxon>Eukaryota</taxon>
        <taxon>Viridiplantae</taxon>
        <taxon>Streptophyta</taxon>
        <taxon>Embryophyta</taxon>
        <taxon>Tracheophyta</taxon>
        <taxon>Spermatophyta</taxon>
        <taxon>Magnoliopsida</taxon>
        <taxon>eudicotyledons</taxon>
        <taxon>Gunneridae</taxon>
        <taxon>Pentapetalae</taxon>
        <taxon>rosids</taxon>
        <taxon>fabids</taxon>
        <taxon>Fabales</taxon>
        <taxon>Fabaceae</taxon>
        <taxon>Papilionoideae</taxon>
        <taxon>50 kb inversion clade</taxon>
        <taxon>NPAAA clade</taxon>
        <taxon>Hologalegina</taxon>
        <taxon>IRL clade</taxon>
        <taxon>Trifolieae</taxon>
        <taxon>Trifolium</taxon>
    </lineage>
</organism>
<accession>A0A2Z6NW91</accession>
<protein>
    <submittedName>
        <fullName evidence="3">Uncharacterized protein</fullName>
    </submittedName>
</protein>
<gene>
    <name evidence="3" type="ORF">TSUD_155840</name>
</gene>
<keyword evidence="2" id="KW-0472">Membrane</keyword>
<feature type="transmembrane region" description="Helical" evidence="2">
    <location>
        <begin position="35"/>
        <end position="55"/>
    </location>
</feature>
<evidence type="ECO:0000313" key="3">
    <source>
        <dbReference type="EMBL" id="GAU35809.1"/>
    </source>
</evidence>
<dbReference type="AlphaFoldDB" id="A0A2Z6NW91"/>
<reference evidence="4" key="1">
    <citation type="journal article" date="2017" name="Front. Plant Sci.">
        <title>Climate Clever Clovers: New Paradigm to Reduce the Environmental Footprint of Ruminants by Breeding Low Methanogenic Forages Utilizing Haplotype Variation.</title>
        <authorList>
            <person name="Kaur P."/>
            <person name="Appels R."/>
            <person name="Bayer P.E."/>
            <person name="Keeble-Gagnere G."/>
            <person name="Wang J."/>
            <person name="Hirakawa H."/>
            <person name="Shirasawa K."/>
            <person name="Vercoe P."/>
            <person name="Stefanova K."/>
            <person name="Durmic Z."/>
            <person name="Nichols P."/>
            <person name="Revell C."/>
            <person name="Isobe S.N."/>
            <person name="Edwards D."/>
            <person name="Erskine W."/>
        </authorList>
    </citation>
    <scope>NUCLEOTIDE SEQUENCE [LARGE SCALE GENOMIC DNA]</scope>
    <source>
        <strain evidence="4">cv. Daliak</strain>
    </source>
</reference>
<evidence type="ECO:0000313" key="4">
    <source>
        <dbReference type="Proteomes" id="UP000242715"/>
    </source>
</evidence>
<feature type="region of interest" description="Disordered" evidence="1">
    <location>
        <begin position="1"/>
        <end position="30"/>
    </location>
</feature>
<evidence type="ECO:0000256" key="1">
    <source>
        <dbReference type="SAM" id="MobiDB-lite"/>
    </source>
</evidence>
<keyword evidence="2" id="KW-0812">Transmembrane</keyword>